<evidence type="ECO:0000313" key="3">
    <source>
        <dbReference type="EMBL" id="MBE9639579.1"/>
    </source>
</evidence>
<evidence type="ECO:0000313" key="4">
    <source>
        <dbReference type="Proteomes" id="UP000607796"/>
    </source>
</evidence>
<feature type="transmembrane region" description="Helical" evidence="1">
    <location>
        <begin position="106"/>
        <end position="129"/>
    </location>
</feature>
<gene>
    <name evidence="3" type="ORF">IQ782_22235</name>
</gene>
<feature type="transmembrane region" description="Helical" evidence="1">
    <location>
        <begin position="56"/>
        <end position="74"/>
    </location>
</feature>
<sequence length="138" mass="14384">MLLLTAAVVLIQVRTLSLGSAAAMGPGYFPAVLAGLLFFFGAVLLVEGWRHPDQRVSLGALMPVVLVLGSIVAFALALKVLGGAIAVLLVVLLSALAEPHRKLGELVLLGVIVLALVWLIFVVGLDLQITMLPKGLLS</sequence>
<feature type="transmembrane region" description="Helical" evidence="1">
    <location>
        <begin position="80"/>
        <end position="97"/>
    </location>
</feature>
<protein>
    <submittedName>
        <fullName evidence="3">Tripartite tricarboxylate transporter TctB family protein</fullName>
    </submittedName>
</protein>
<reference evidence="3 4" key="1">
    <citation type="journal article" date="2021" name="Int. J. Syst. Evol. Microbiol.">
        <title>Salipiger mangrovisoli sp. nov., isolated from mangrove soil and the proposal for the reclassification of Paraphaeobacter pallidus as Salipiger pallidus comb. nov.</title>
        <authorList>
            <person name="Du J."/>
            <person name="Liu Y."/>
            <person name="Pei T."/>
            <person name="Deng M.R."/>
            <person name="Zhu H."/>
        </authorList>
    </citation>
    <scope>NUCLEOTIDE SEQUENCE [LARGE SCALE GENOMIC DNA]</scope>
    <source>
        <strain evidence="3 4">6D45A</strain>
    </source>
</reference>
<comment type="caution">
    <text evidence="3">The sequence shown here is derived from an EMBL/GenBank/DDBJ whole genome shotgun (WGS) entry which is preliminary data.</text>
</comment>
<name>A0ABR9X7L0_9RHOB</name>
<keyword evidence="1" id="KW-0472">Membrane</keyword>
<keyword evidence="1" id="KW-1133">Transmembrane helix</keyword>
<accession>A0ABR9X7L0</accession>
<evidence type="ECO:0000259" key="2">
    <source>
        <dbReference type="Pfam" id="PF07331"/>
    </source>
</evidence>
<dbReference type="EMBL" id="JADFFK010000020">
    <property type="protein sequence ID" value="MBE9639579.1"/>
    <property type="molecule type" value="Genomic_DNA"/>
</dbReference>
<keyword evidence="1" id="KW-0812">Transmembrane</keyword>
<proteinExistence type="predicted"/>
<feature type="domain" description="DUF1468" evidence="2">
    <location>
        <begin position="3"/>
        <end position="128"/>
    </location>
</feature>
<dbReference type="Proteomes" id="UP000607796">
    <property type="component" value="Unassembled WGS sequence"/>
</dbReference>
<evidence type="ECO:0000256" key="1">
    <source>
        <dbReference type="SAM" id="Phobius"/>
    </source>
</evidence>
<feature type="transmembrane region" description="Helical" evidence="1">
    <location>
        <begin position="31"/>
        <end position="49"/>
    </location>
</feature>
<dbReference type="InterPro" id="IPR009936">
    <property type="entry name" value="DUF1468"/>
</dbReference>
<dbReference type="Pfam" id="PF07331">
    <property type="entry name" value="TctB"/>
    <property type="match status" value="1"/>
</dbReference>
<keyword evidence="4" id="KW-1185">Reference proteome</keyword>
<organism evidence="3 4">
    <name type="scientific">Salipiger mangrovisoli</name>
    <dbReference type="NCBI Taxonomy" id="2865933"/>
    <lineage>
        <taxon>Bacteria</taxon>
        <taxon>Pseudomonadati</taxon>
        <taxon>Pseudomonadota</taxon>
        <taxon>Alphaproteobacteria</taxon>
        <taxon>Rhodobacterales</taxon>
        <taxon>Roseobacteraceae</taxon>
        <taxon>Salipiger</taxon>
    </lineage>
</organism>
<dbReference type="RefSeq" id="WP_194136861.1">
    <property type="nucleotide sequence ID" value="NZ_JADFFK010000020.1"/>
</dbReference>